<feature type="region of interest" description="Disordered" evidence="3">
    <location>
        <begin position="975"/>
        <end position="994"/>
    </location>
</feature>
<feature type="region of interest" description="Disordered" evidence="3">
    <location>
        <begin position="836"/>
        <end position="901"/>
    </location>
</feature>
<gene>
    <name evidence="4" type="ORF">Pmar_PMAR026004</name>
</gene>
<dbReference type="Pfam" id="PF01535">
    <property type="entry name" value="PPR"/>
    <property type="match status" value="3"/>
</dbReference>
<feature type="repeat" description="PPR" evidence="2">
    <location>
        <begin position="699"/>
        <end position="729"/>
    </location>
</feature>
<feature type="repeat" description="PPR" evidence="2">
    <location>
        <begin position="586"/>
        <end position="620"/>
    </location>
</feature>
<dbReference type="EMBL" id="GG682743">
    <property type="protein sequence ID" value="EER02846.1"/>
    <property type="molecule type" value="Genomic_DNA"/>
</dbReference>
<dbReference type="PANTHER" id="PTHR47447:SF28">
    <property type="entry name" value="PENTACOTRIPEPTIDE-REPEAT REGION OF PRORP DOMAIN-CONTAINING PROTEIN"/>
    <property type="match status" value="1"/>
</dbReference>
<dbReference type="Proteomes" id="UP000007800">
    <property type="component" value="Unassembled WGS sequence"/>
</dbReference>
<feature type="compositionally biased region" description="Polar residues" evidence="3">
    <location>
        <begin position="983"/>
        <end position="994"/>
    </location>
</feature>
<evidence type="ECO:0000313" key="5">
    <source>
        <dbReference type="Proteomes" id="UP000007800"/>
    </source>
</evidence>
<reference evidence="4 5" key="1">
    <citation type="submission" date="2008-07" db="EMBL/GenBank/DDBJ databases">
        <authorList>
            <person name="El-Sayed N."/>
            <person name="Caler E."/>
            <person name="Inman J."/>
            <person name="Amedeo P."/>
            <person name="Hass B."/>
            <person name="Wortman J."/>
        </authorList>
    </citation>
    <scope>NUCLEOTIDE SEQUENCE [LARGE SCALE GENOMIC DNA]</scope>
    <source>
        <strain evidence="5">ATCC 50983 / TXsc</strain>
    </source>
</reference>
<dbReference type="InterPro" id="IPR011990">
    <property type="entry name" value="TPR-like_helical_dom_sf"/>
</dbReference>
<keyword evidence="5" id="KW-1185">Reference proteome</keyword>
<evidence type="ECO:0000256" key="2">
    <source>
        <dbReference type="PROSITE-ProRule" id="PRU00708"/>
    </source>
</evidence>
<dbReference type="OMA" id="WEDICNI"/>
<proteinExistence type="predicted"/>
<dbReference type="AlphaFoldDB" id="C5LK59"/>
<dbReference type="NCBIfam" id="TIGR00756">
    <property type="entry name" value="PPR"/>
    <property type="match status" value="8"/>
</dbReference>
<feature type="repeat" description="PPR" evidence="2">
    <location>
        <begin position="516"/>
        <end position="550"/>
    </location>
</feature>
<name>C5LK59_PERM5</name>
<feature type="repeat" description="PPR" evidence="2">
    <location>
        <begin position="321"/>
        <end position="355"/>
    </location>
</feature>
<dbReference type="InterPro" id="IPR002885">
    <property type="entry name" value="PPR_rpt"/>
</dbReference>
<feature type="repeat" description="PPR" evidence="2">
    <location>
        <begin position="551"/>
        <end position="585"/>
    </location>
</feature>
<dbReference type="Gene3D" id="1.25.40.10">
    <property type="entry name" value="Tetratricopeptide repeat domain"/>
    <property type="match status" value="5"/>
</dbReference>
<feature type="compositionally biased region" description="Basic and acidic residues" evidence="3">
    <location>
        <begin position="839"/>
        <end position="849"/>
    </location>
</feature>
<feature type="repeat" description="PPR" evidence="2">
    <location>
        <begin position="628"/>
        <end position="662"/>
    </location>
</feature>
<dbReference type="RefSeq" id="XP_002771030.1">
    <property type="nucleotide sequence ID" value="XM_002770984.1"/>
</dbReference>
<dbReference type="OrthoDB" id="185373at2759"/>
<organism evidence="5">
    <name type="scientific">Perkinsus marinus (strain ATCC 50983 / TXsc)</name>
    <dbReference type="NCBI Taxonomy" id="423536"/>
    <lineage>
        <taxon>Eukaryota</taxon>
        <taxon>Sar</taxon>
        <taxon>Alveolata</taxon>
        <taxon>Perkinsozoa</taxon>
        <taxon>Perkinsea</taxon>
        <taxon>Perkinsida</taxon>
        <taxon>Perkinsidae</taxon>
        <taxon>Perkinsus</taxon>
    </lineage>
</organism>
<feature type="repeat" description="PPR" evidence="2">
    <location>
        <begin position="443"/>
        <end position="477"/>
    </location>
</feature>
<dbReference type="PROSITE" id="PS51375">
    <property type="entry name" value="PPR"/>
    <property type="match status" value="8"/>
</dbReference>
<feature type="compositionally biased region" description="Polar residues" evidence="3">
    <location>
        <begin position="879"/>
        <end position="899"/>
    </location>
</feature>
<dbReference type="InParanoid" id="C5LK59"/>
<sequence length="994" mass="108479">MASLYNLYCSKYGYPSSRMLSKQDASNGPRTIPADLLSNSVQLGMETDTATPDEEEMLMFTLGPEGGLMKTRSLCGALSAIAPPRCGVDGRVILQFFNGCLTSKNATLALETYFKYKEEKMPTADPAMNLQVMDKVIKVLAMKEQWEDICNIYTVDMQPSGLSPDPALCSLIVFAAVRAGRHELADMLFRMHPKKDDDFGMHMAMIRSYGLQGDLGSALELFTELKAAVAAGEAGDASTAVTLGCNSSGELSPFVYNCLLDAAVQCDDMDVVGKVFEEMKGAGRLDVVSFNTVMKGHLKQGNMRQARKTMREMQEAGFPPNVITYNELLHSMVQGKDKRGIWEVVEEMKANGLPPNKVTCSILLKALTSHSHASDVVRTMELVERMRGEMDEVLFSSVIEACIRIGKLDILSNKLQQYILVGSQGPMVGCRYTAGGGLVKGLTAPTYGSMIKAYGHAKDLRRVWSLWSEMRQRAVKPTAITLGCMVDALVTNRYPEDALSLIHEMLNTPDCADCVNTIVYSTVLKGFALSKQVDRVFDIYQEMRSNKIPLNTVSFNTIMDACARSGSMERVSDIFREMDEQGIEPDIITYSTVVKGYCLAGDVDTAFSVLRDMSGVSRRGGRKKFAPDEIMYNSLLDGCAKQHRVDQALQLLDEMRANGVAPSNYTLSILVKLLGRARRLLEAFNMVEDLSTAYSFRANVHVYTCLIQACVHNKQLQRAMKLHDAMIQEYRVDPDQKTYAVLARGCIYSNQLEMAAKVVRCAYGLPSPHGLAVCRRPPGMEARVTDEILNQISQRGGRPAASQLAAPLLSELRSYCGVRISDDTVGVVMGGTARHGYQTRRDIPPRCDRSAPPPSLPLSSTLPPLTHNGAGLDPVGGSPQYSPVSSPIESPQGSISSVPANGMLPDFQLPMAQHYDGRSPFFGPYPGGLYGGAIVGAVDERTRSLSASPPIAAAQPLHGLPHLHLPPQMEYGGILPTGLLDGQQRSGSQPAGYQ</sequence>
<feature type="compositionally biased region" description="Low complexity" evidence="3">
    <location>
        <begin position="857"/>
        <end position="866"/>
    </location>
</feature>
<evidence type="ECO:0000256" key="1">
    <source>
        <dbReference type="ARBA" id="ARBA00022737"/>
    </source>
</evidence>
<dbReference type="Pfam" id="PF13041">
    <property type="entry name" value="PPR_2"/>
    <property type="match status" value="5"/>
</dbReference>
<feature type="repeat" description="PPR" evidence="2">
    <location>
        <begin position="286"/>
        <end position="320"/>
    </location>
</feature>
<evidence type="ECO:0000256" key="3">
    <source>
        <dbReference type="SAM" id="MobiDB-lite"/>
    </source>
</evidence>
<evidence type="ECO:0000313" key="4">
    <source>
        <dbReference type="EMBL" id="EER02846.1"/>
    </source>
</evidence>
<accession>C5LK59</accession>
<protein>
    <submittedName>
        <fullName evidence="4">Pentatricopeptide repeat-containing protein, putative</fullName>
    </submittedName>
</protein>
<dbReference type="GeneID" id="9051186"/>
<keyword evidence="1" id="KW-0677">Repeat</keyword>
<dbReference type="PANTHER" id="PTHR47447">
    <property type="entry name" value="OS03G0856100 PROTEIN"/>
    <property type="match status" value="1"/>
</dbReference>